<dbReference type="PANTHER" id="PTHR34215">
    <property type="entry name" value="BLL0784 PROTEIN"/>
    <property type="match status" value="1"/>
</dbReference>
<dbReference type="InterPro" id="IPR007393">
    <property type="entry name" value="YlxR_dom"/>
</dbReference>
<evidence type="ECO:0000313" key="3">
    <source>
        <dbReference type="Proteomes" id="UP001059252"/>
    </source>
</evidence>
<organism evidence="2 3">
    <name type="scientific">Mycoplasma iguanae</name>
    <dbReference type="NCBI Taxonomy" id="292461"/>
    <lineage>
        <taxon>Bacteria</taxon>
        <taxon>Bacillati</taxon>
        <taxon>Mycoplasmatota</taxon>
        <taxon>Mollicutes</taxon>
        <taxon>Mycoplasmataceae</taxon>
        <taxon>Mycoplasma</taxon>
    </lineage>
</organism>
<evidence type="ECO:0000259" key="1">
    <source>
        <dbReference type="Pfam" id="PF04296"/>
    </source>
</evidence>
<evidence type="ECO:0000313" key="2">
    <source>
        <dbReference type="EMBL" id="UVD81810.1"/>
    </source>
</evidence>
<dbReference type="RefSeq" id="WP_258210984.1">
    <property type="nucleotide sequence ID" value="NZ_CP102734.1"/>
</dbReference>
<dbReference type="PANTHER" id="PTHR34215:SF1">
    <property type="entry name" value="YLXR DOMAIN-CONTAINING PROTEIN"/>
    <property type="match status" value="1"/>
</dbReference>
<protein>
    <submittedName>
        <fullName evidence="2">YlxR family protein</fullName>
    </submittedName>
</protein>
<dbReference type="EMBL" id="CP102734">
    <property type="protein sequence ID" value="UVD81810.1"/>
    <property type="molecule type" value="Genomic_DNA"/>
</dbReference>
<dbReference type="InterPro" id="IPR035931">
    <property type="entry name" value="YlxR-like_sf"/>
</dbReference>
<feature type="domain" description="YlxR" evidence="1">
    <location>
        <begin position="9"/>
        <end position="83"/>
    </location>
</feature>
<dbReference type="Gene3D" id="3.30.1230.10">
    <property type="entry name" value="YlxR-like"/>
    <property type="match status" value="1"/>
</dbReference>
<proteinExistence type="predicted"/>
<dbReference type="InterPro" id="IPR037465">
    <property type="entry name" value="YlxR"/>
</dbReference>
<keyword evidence="3" id="KW-1185">Reference proteome</keyword>
<gene>
    <name evidence="2" type="ORF">NV226_00630</name>
</gene>
<dbReference type="SUPFAM" id="SSF64376">
    <property type="entry name" value="YlxR-like"/>
    <property type="match status" value="1"/>
</dbReference>
<dbReference type="Pfam" id="PF04296">
    <property type="entry name" value="YlxR"/>
    <property type="match status" value="1"/>
</dbReference>
<name>A0ABY5RB20_9MOLU</name>
<reference evidence="2" key="1">
    <citation type="submission" date="2022-08" db="EMBL/GenBank/DDBJ databases">
        <title>Complete genome of Mycoplasma iguanae type strain 2327.</title>
        <authorList>
            <person name="Spergser J."/>
        </authorList>
    </citation>
    <scope>NUCLEOTIDE SEQUENCE</scope>
    <source>
        <strain evidence="2">2327</strain>
    </source>
</reference>
<dbReference type="Proteomes" id="UP001059252">
    <property type="component" value="Chromosome"/>
</dbReference>
<accession>A0ABY5RB20</accession>
<sequence>MKIEIKYTRKCIVTSEVKPIKQLVRFNRDKENNFHFDPELKLHGRGAYVTNDANILAILFQKKLLNQAYKTKIQHEIYQKLEEEVIQWQKTKSENQM</sequence>